<dbReference type="EMBL" id="JRMW01000038">
    <property type="protein sequence ID" value="KGF03505.1"/>
    <property type="molecule type" value="Genomic_DNA"/>
</dbReference>
<name>A0A095X0A9_9FIRM</name>
<feature type="transmembrane region" description="Helical" evidence="7">
    <location>
        <begin position="294"/>
        <end position="317"/>
    </location>
</feature>
<feature type="transmembrane region" description="Helical" evidence="7">
    <location>
        <begin position="47"/>
        <end position="63"/>
    </location>
</feature>
<feature type="transmembrane region" description="Helical" evidence="7">
    <location>
        <begin position="70"/>
        <end position="90"/>
    </location>
</feature>
<dbReference type="OrthoDB" id="337363at2"/>
<reference evidence="9 10" key="1">
    <citation type="submission" date="2014-07" db="EMBL/GenBank/DDBJ databases">
        <authorList>
            <person name="McCorrison J."/>
            <person name="Sanka R."/>
            <person name="Torralba M."/>
            <person name="Gillis M."/>
            <person name="Haft D.H."/>
            <person name="Methe B."/>
            <person name="Sutton G."/>
            <person name="Nelson K.E."/>
        </authorList>
    </citation>
    <scope>NUCLEOTIDE SEQUENCE [LARGE SCALE GENOMIC DNA]</scope>
    <source>
        <strain evidence="9 10">S7-1-13</strain>
    </source>
</reference>
<feature type="transmembrane region" description="Helical" evidence="7">
    <location>
        <begin position="130"/>
        <end position="148"/>
    </location>
</feature>
<keyword evidence="3" id="KW-1003">Cell membrane</keyword>
<proteinExistence type="predicted"/>
<dbReference type="eggNOG" id="COG2814">
    <property type="taxonomic scope" value="Bacteria"/>
</dbReference>
<feature type="transmembrane region" description="Helical" evidence="7">
    <location>
        <begin position="329"/>
        <end position="352"/>
    </location>
</feature>
<dbReference type="GO" id="GO:0005886">
    <property type="term" value="C:plasma membrane"/>
    <property type="evidence" value="ECO:0007669"/>
    <property type="project" value="UniProtKB-SubCell"/>
</dbReference>
<dbReference type="Gene3D" id="1.20.1250.20">
    <property type="entry name" value="MFS general substrate transporter like domains"/>
    <property type="match status" value="1"/>
</dbReference>
<evidence type="ECO:0000256" key="6">
    <source>
        <dbReference type="ARBA" id="ARBA00023136"/>
    </source>
</evidence>
<feature type="transmembrane region" description="Helical" evidence="7">
    <location>
        <begin position="160"/>
        <end position="179"/>
    </location>
</feature>
<dbReference type="InterPro" id="IPR020846">
    <property type="entry name" value="MFS_dom"/>
</dbReference>
<evidence type="ECO:0000313" key="9">
    <source>
        <dbReference type="EMBL" id="KGF03505.1"/>
    </source>
</evidence>
<evidence type="ECO:0000256" key="7">
    <source>
        <dbReference type="SAM" id="Phobius"/>
    </source>
</evidence>
<dbReference type="RefSeq" id="WP_037328250.1">
    <property type="nucleotide sequence ID" value="NZ_JRMW01000038.1"/>
</dbReference>
<feature type="transmembrane region" description="Helical" evidence="7">
    <location>
        <begin position="358"/>
        <end position="377"/>
    </location>
</feature>
<keyword evidence="5 7" id="KW-1133">Transmembrane helix</keyword>
<feature type="transmembrane region" description="Helical" evidence="7">
    <location>
        <begin position="207"/>
        <end position="228"/>
    </location>
</feature>
<sequence length="382" mass="42902">MELKKIIVLWITVFFSASMALCFLGSIDDISKDFSISLSLSGQISSVYALSFAILGPGLIKVFGKFSYKISILTSVIFLLFSNLLIAYIHDIKVFFIIRIISAGIASFLITKCFGYITEFSSLKKVGKNLGILYSAFAAANTFLIPTYSHISNNFGWRVVPQLLSASFIFVVILTVYCIEFDDFFIKNKIDCCDDYSKIEWYRNIEVIMLLFTTICILGSNMIFMGYIDPFLKNNGNNSVSIVLFIFGVGGILGSYISSKISNKCSEKKGLKIILIVYTLLLPIIYIFKNIYILSFLIFLWSVIQWASGPMIQKMLINKSRNNRESEKLLSLNMSFINFGISLGGILGGVAIKYSIQKLPLFAMSMAVLPILTNMCIRNKKE</sequence>
<feature type="transmembrane region" description="Helical" evidence="7">
    <location>
        <begin position="7"/>
        <end position="27"/>
    </location>
</feature>
<evidence type="ECO:0000256" key="2">
    <source>
        <dbReference type="ARBA" id="ARBA00022448"/>
    </source>
</evidence>
<feature type="domain" description="Major facilitator superfamily (MFS) profile" evidence="8">
    <location>
        <begin position="5"/>
        <end position="382"/>
    </location>
</feature>
<evidence type="ECO:0000256" key="5">
    <source>
        <dbReference type="ARBA" id="ARBA00022989"/>
    </source>
</evidence>
<dbReference type="InterPro" id="IPR011701">
    <property type="entry name" value="MFS"/>
</dbReference>
<dbReference type="GO" id="GO:0022857">
    <property type="term" value="F:transmembrane transporter activity"/>
    <property type="evidence" value="ECO:0007669"/>
    <property type="project" value="InterPro"/>
</dbReference>
<gene>
    <name evidence="9" type="ORF">HMPREF1630_06780</name>
</gene>
<keyword evidence="2" id="KW-0813">Transport</keyword>
<evidence type="ECO:0000313" key="10">
    <source>
        <dbReference type="Proteomes" id="UP000029579"/>
    </source>
</evidence>
<feature type="transmembrane region" description="Helical" evidence="7">
    <location>
        <begin position="270"/>
        <end position="288"/>
    </location>
</feature>
<dbReference type="PANTHER" id="PTHR43124:SF3">
    <property type="entry name" value="CHLORAMPHENICOL EFFLUX PUMP RV0191"/>
    <property type="match status" value="1"/>
</dbReference>
<dbReference type="SUPFAM" id="SSF103473">
    <property type="entry name" value="MFS general substrate transporter"/>
    <property type="match status" value="1"/>
</dbReference>
<dbReference type="AlphaFoldDB" id="A0A095X0A9"/>
<evidence type="ECO:0000256" key="4">
    <source>
        <dbReference type="ARBA" id="ARBA00022692"/>
    </source>
</evidence>
<evidence type="ECO:0000256" key="1">
    <source>
        <dbReference type="ARBA" id="ARBA00004651"/>
    </source>
</evidence>
<dbReference type="PANTHER" id="PTHR43124">
    <property type="entry name" value="PURINE EFFLUX PUMP PBUE"/>
    <property type="match status" value="1"/>
</dbReference>
<keyword evidence="6 7" id="KW-0472">Membrane</keyword>
<keyword evidence="4 7" id="KW-0812">Transmembrane</keyword>
<dbReference type="Pfam" id="PF07690">
    <property type="entry name" value="MFS_1"/>
    <property type="match status" value="2"/>
</dbReference>
<dbReference type="InterPro" id="IPR036259">
    <property type="entry name" value="MFS_trans_sf"/>
</dbReference>
<comment type="caution">
    <text evidence="9">The sequence shown here is derived from an EMBL/GenBank/DDBJ whole genome shotgun (WGS) entry which is preliminary data.</text>
</comment>
<comment type="subcellular location">
    <subcellularLocation>
        <location evidence="1">Cell membrane</location>
        <topology evidence="1">Multi-pass membrane protein</topology>
    </subcellularLocation>
</comment>
<protein>
    <recommendedName>
        <fullName evidence="8">Major facilitator superfamily (MFS) profile domain-containing protein</fullName>
    </recommendedName>
</protein>
<evidence type="ECO:0000256" key="3">
    <source>
        <dbReference type="ARBA" id="ARBA00022475"/>
    </source>
</evidence>
<accession>A0A095X0A9</accession>
<evidence type="ECO:0000259" key="8">
    <source>
        <dbReference type="PROSITE" id="PS50850"/>
    </source>
</evidence>
<dbReference type="Proteomes" id="UP000029579">
    <property type="component" value="Unassembled WGS sequence"/>
</dbReference>
<feature type="transmembrane region" description="Helical" evidence="7">
    <location>
        <begin position="96"/>
        <end position="118"/>
    </location>
</feature>
<feature type="transmembrane region" description="Helical" evidence="7">
    <location>
        <begin position="240"/>
        <end position="258"/>
    </location>
</feature>
<dbReference type="InterPro" id="IPR050189">
    <property type="entry name" value="MFS_Efflux_Transporters"/>
</dbReference>
<dbReference type="PROSITE" id="PS50850">
    <property type="entry name" value="MFS"/>
    <property type="match status" value="1"/>
</dbReference>
<organism evidence="9 10">
    <name type="scientific">Anaerococcus lactolyticus S7-1-13</name>
    <dbReference type="NCBI Taxonomy" id="1284686"/>
    <lineage>
        <taxon>Bacteria</taxon>
        <taxon>Bacillati</taxon>
        <taxon>Bacillota</taxon>
        <taxon>Tissierellia</taxon>
        <taxon>Tissierellales</taxon>
        <taxon>Peptoniphilaceae</taxon>
        <taxon>Anaerococcus</taxon>
    </lineage>
</organism>